<evidence type="ECO:0000313" key="8">
    <source>
        <dbReference type="Proteomes" id="UP000034799"/>
    </source>
</evidence>
<dbReference type="CDD" id="cd07026">
    <property type="entry name" value="Ribosomal_L20"/>
    <property type="match status" value="1"/>
</dbReference>
<dbReference type="Pfam" id="PF00453">
    <property type="entry name" value="Ribosomal_L20"/>
    <property type="match status" value="1"/>
</dbReference>
<dbReference type="GO" id="GO:0003735">
    <property type="term" value="F:structural constituent of ribosome"/>
    <property type="evidence" value="ECO:0007669"/>
    <property type="project" value="InterPro"/>
</dbReference>
<evidence type="ECO:0000256" key="2">
    <source>
        <dbReference type="ARBA" id="ARBA00022980"/>
    </source>
</evidence>
<keyword evidence="5 6" id="KW-0694">RNA-binding</keyword>
<evidence type="ECO:0000256" key="4">
    <source>
        <dbReference type="ARBA" id="ARBA00035172"/>
    </source>
</evidence>
<dbReference type="Proteomes" id="UP000034799">
    <property type="component" value="Unassembled WGS sequence"/>
</dbReference>
<dbReference type="Gene3D" id="1.10.1900.20">
    <property type="entry name" value="Ribosomal protein L20"/>
    <property type="match status" value="1"/>
</dbReference>
<evidence type="ECO:0000256" key="1">
    <source>
        <dbReference type="ARBA" id="ARBA00007698"/>
    </source>
</evidence>
<keyword evidence="2 5" id="KW-0689">Ribosomal protein</keyword>
<proteinExistence type="inferred from homology"/>
<comment type="function">
    <text evidence="5 6">Binds directly to 23S ribosomal RNA and is necessary for the in vitro assembly process of the 50S ribosomal subunit. It is not involved in the protein synthesizing functions of that subunit.</text>
</comment>
<comment type="similarity">
    <text evidence="1 5 6">Belongs to the bacterial ribosomal protein bL20 family.</text>
</comment>
<dbReference type="STRING" id="1619100.UT34_C0001G0231"/>
<keyword evidence="3 5" id="KW-0687">Ribonucleoprotein</keyword>
<dbReference type="GO" id="GO:0005840">
    <property type="term" value="C:ribosome"/>
    <property type="evidence" value="ECO:0007669"/>
    <property type="project" value="UniProtKB-KW"/>
</dbReference>
<dbReference type="GO" id="GO:1990904">
    <property type="term" value="C:ribonucleoprotein complex"/>
    <property type="evidence" value="ECO:0007669"/>
    <property type="project" value="UniProtKB-KW"/>
</dbReference>
<sequence length="112" mass="13036">MRVSTGKVRRRAHKKILSATKGYRMTKNRLYKVAHEAYMHAGQYSYNDRKKRLGQLKNLWIKRLNAAAQAHGLRYSEFMDKLKKANIVINRKILADLAVDSPEVFSQIVKSF</sequence>
<name>A0A0G0N055_9BACT</name>
<evidence type="ECO:0000313" key="7">
    <source>
        <dbReference type="EMBL" id="KKR06191.1"/>
    </source>
</evidence>
<dbReference type="FunFam" id="1.10.1900.20:FF:000001">
    <property type="entry name" value="50S ribosomal protein L20"/>
    <property type="match status" value="1"/>
</dbReference>
<dbReference type="PANTHER" id="PTHR10986">
    <property type="entry name" value="39S RIBOSOMAL PROTEIN L20"/>
    <property type="match status" value="1"/>
</dbReference>
<dbReference type="GO" id="GO:0000027">
    <property type="term" value="P:ribosomal large subunit assembly"/>
    <property type="evidence" value="ECO:0007669"/>
    <property type="project" value="UniProtKB-UniRule"/>
</dbReference>
<evidence type="ECO:0000256" key="6">
    <source>
        <dbReference type="RuleBase" id="RU000560"/>
    </source>
</evidence>
<organism evidence="7 8">
    <name type="scientific">candidate division WS6 bacterium GW2011_GWF2_39_15</name>
    <dbReference type="NCBI Taxonomy" id="1619100"/>
    <lineage>
        <taxon>Bacteria</taxon>
        <taxon>Candidatus Dojkabacteria</taxon>
    </lineage>
</organism>
<dbReference type="InterPro" id="IPR005813">
    <property type="entry name" value="Ribosomal_bL20"/>
</dbReference>
<keyword evidence="5 6" id="KW-0699">rRNA-binding</keyword>
<dbReference type="GO" id="GO:0019843">
    <property type="term" value="F:rRNA binding"/>
    <property type="evidence" value="ECO:0007669"/>
    <property type="project" value="UniProtKB-UniRule"/>
</dbReference>
<dbReference type="SUPFAM" id="SSF74731">
    <property type="entry name" value="Ribosomal protein L20"/>
    <property type="match status" value="1"/>
</dbReference>
<gene>
    <name evidence="5" type="primary">rplT</name>
    <name evidence="7" type="ORF">UT34_C0001G0231</name>
</gene>
<dbReference type="HAMAP" id="MF_00382">
    <property type="entry name" value="Ribosomal_bL20"/>
    <property type="match status" value="1"/>
</dbReference>
<dbReference type="InterPro" id="IPR035566">
    <property type="entry name" value="Ribosomal_protein_bL20_C"/>
</dbReference>
<evidence type="ECO:0000256" key="5">
    <source>
        <dbReference type="HAMAP-Rule" id="MF_00382"/>
    </source>
</evidence>
<dbReference type="EMBL" id="LBWK01000001">
    <property type="protein sequence ID" value="KKR06191.1"/>
    <property type="molecule type" value="Genomic_DNA"/>
</dbReference>
<dbReference type="PATRIC" id="fig|1619100.3.peg.232"/>
<reference evidence="7 8" key="1">
    <citation type="journal article" date="2015" name="Nature">
        <title>rRNA introns, odd ribosomes, and small enigmatic genomes across a large radiation of phyla.</title>
        <authorList>
            <person name="Brown C.T."/>
            <person name="Hug L.A."/>
            <person name="Thomas B.C."/>
            <person name="Sharon I."/>
            <person name="Castelle C.J."/>
            <person name="Singh A."/>
            <person name="Wilkins M.J."/>
            <person name="Williams K.H."/>
            <person name="Banfield J.F."/>
        </authorList>
    </citation>
    <scope>NUCLEOTIDE SEQUENCE [LARGE SCALE GENOMIC DNA]</scope>
</reference>
<evidence type="ECO:0000256" key="3">
    <source>
        <dbReference type="ARBA" id="ARBA00023274"/>
    </source>
</evidence>
<accession>A0A0G0N055</accession>
<dbReference type="AlphaFoldDB" id="A0A0G0N055"/>
<dbReference type="GO" id="GO:0006412">
    <property type="term" value="P:translation"/>
    <property type="evidence" value="ECO:0007669"/>
    <property type="project" value="InterPro"/>
</dbReference>
<protein>
    <recommendedName>
        <fullName evidence="4 5">Large ribosomal subunit protein bL20</fullName>
    </recommendedName>
</protein>
<dbReference type="Gene3D" id="6.10.160.10">
    <property type="match status" value="1"/>
</dbReference>
<comment type="caution">
    <text evidence="7">The sequence shown here is derived from an EMBL/GenBank/DDBJ whole genome shotgun (WGS) entry which is preliminary data.</text>
</comment>
<dbReference type="PRINTS" id="PR00062">
    <property type="entry name" value="RIBOSOMALL20"/>
</dbReference>
<dbReference type="NCBIfam" id="TIGR01032">
    <property type="entry name" value="rplT_bact"/>
    <property type="match status" value="1"/>
</dbReference>